<protein>
    <submittedName>
        <fullName evidence="1">Uncharacterized protein</fullName>
    </submittedName>
</protein>
<proteinExistence type="predicted"/>
<reference evidence="1" key="1">
    <citation type="submission" date="2021-05" db="EMBL/GenBank/DDBJ databases">
        <authorList>
            <person name="Pan Q."/>
            <person name="Jouanno E."/>
            <person name="Zahm M."/>
            <person name="Klopp C."/>
            <person name="Cabau C."/>
            <person name="Louis A."/>
            <person name="Berthelot C."/>
            <person name="Parey E."/>
            <person name="Roest Crollius H."/>
            <person name="Montfort J."/>
            <person name="Robinson-Rechavi M."/>
            <person name="Bouchez O."/>
            <person name="Lampietro C."/>
            <person name="Lopez Roques C."/>
            <person name="Donnadieu C."/>
            <person name="Postlethwait J."/>
            <person name="Bobe J."/>
            <person name="Dillon D."/>
            <person name="Chandos A."/>
            <person name="von Hippel F."/>
            <person name="Guiguen Y."/>
        </authorList>
    </citation>
    <scope>NUCLEOTIDE SEQUENCE</scope>
    <source>
        <strain evidence="1">YG-Jan2019</strain>
    </source>
</reference>
<dbReference type="EMBL" id="CM055749">
    <property type="protein sequence ID" value="KAJ7994758.1"/>
    <property type="molecule type" value="Genomic_DNA"/>
</dbReference>
<evidence type="ECO:0000313" key="2">
    <source>
        <dbReference type="Proteomes" id="UP001157502"/>
    </source>
</evidence>
<dbReference type="Proteomes" id="UP001157502">
    <property type="component" value="Chromosome 22"/>
</dbReference>
<name>A0ACC2FTV1_DALPE</name>
<organism evidence="1 2">
    <name type="scientific">Dallia pectoralis</name>
    <name type="common">Alaska blackfish</name>
    <dbReference type="NCBI Taxonomy" id="75939"/>
    <lineage>
        <taxon>Eukaryota</taxon>
        <taxon>Metazoa</taxon>
        <taxon>Chordata</taxon>
        <taxon>Craniata</taxon>
        <taxon>Vertebrata</taxon>
        <taxon>Euteleostomi</taxon>
        <taxon>Actinopterygii</taxon>
        <taxon>Neopterygii</taxon>
        <taxon>Teleostei</taxon>
        <taxon>Protacanthopterygii</taxon>
        <taxon>Esociformes</taxon>
        <taxon>Umbridae</taxon>
        <taxon>Dallia</taxon>
    </lineage>
</organism>
<comment type="caution">
    <text evidence="1">The sequence shown here is derived from an EMBL/GenBank/DDBJ whole genome shotgun (WGS) entry which is preliminary data.</text>
</comment>
<sequence>MLLFVASGMVFPLPAPELPRFSRDAGPRFARSLALYQDGPYRPLVRPEEPRPEQQHGDDSLRGLAIAGATIIQGHQRLPRRTLLALPAWRRYGLDSGSYDIASVPSGTLFSLDSTRSAVTDG</sequence>
<evidence type="ECO:0000313" key="1">
    <source>
        <dbReference type="EMBL" id="KAJ7994758.1"/>
    </source>
</evidence>
<gene>
    <name evidence="1" type="ORF">DPEC_G00252800</name>
</gene>
<accession>A0ACC2FTV1</accession>
<keyword evidence="2" id="KW-1185">Reference proteome</keyword>